<feature type="region of interest" description="Disordered" evidence="1">
    <location>
        <begin position="257"/>
        <end position="304"/>
    </location>
</feature>
<dbReference type="EMBL" id="JAYKXP010000010">
    <property type="protein sequence ID" value="KAK7053386.1"/>
    <property type="molecule type" value="Genomic_DNA"/>
</dbReference>
<name>A0AAW0DQP5_9AGAR</name>
<sequence>MSHHTIFLTITVMTQQVTSDDALLKALELVVKNVDKISTLRRSSTQTEGAYRIQQLEAEIERVKKVNQTLHKTLSAISTATPQSTVPSDSLVLTAVGHYPEDSIPYDSIFDDGDWPKKLDNHAEMVLSIQAEATGFRVNGIRALENTRTTELEYVADCTVTGGVGNKHTLQFRLVFAIELEGGIRRQIVKYEPGDLTMFTKQQREALKAFRGPYTINRDQLGFFFPFMTTVLRDLDEKDEVGVLILLQIQSQSLAQQISHTSPEPISEDEKNDEQAPQQTSRCLPEKMLVDRDEEGNYTPSQDL</sequence>
<evidence type="ECO:0000313" key="2">
    <source>
        <dbReference type="EMBL" id="KAK7053386.1"/>
    </source>
</evidence>
<comment type="caution">
    <text evidence="2">The sequence shown here is derived from an EMBL/GenBank/DDBJ whole genome shotgun (WGS) entry which is preliminary data.</text>
</comment>
<evidence type="ECO:0000313" key="3">
    <source>
        <dbReference type="Proteomes" id="UP001383192"/>
    </source>
</evidence>
<dbReference type="Proteomes" id="UP001383192">
    <property type="component" value="Unassembled WGS sequence"/>
</dbReference>
<reference evidence="2 3" key="1">
    <citation type="submission" date="2024-01" db="EMBL/GenBank/DDBJ databases">
        <title>A draft genome for a cacao thread blight-causing isolate of Paramarasmius palmivorus.</title>
        <authorList>
            <person name="Baruah I.K."/>
            <person name="Bukari Y."/>
            <person name="Amoako-Attah I."/>
            <person name="Meinhardt L.W."/>
            <person name="Bailey B.A."/>
            <person name="Cohen S.P."/>
        </authorList>
    </citation>
    <scope>NUCLEOTIDE SEQUENCE [LARGE SCALE GENOMIC DNA]</scope>
    <source>
        <strain evidence="2 3">GH-12</strain>
    </source>
</reference>
<organism evidence="2 3">
    <name type="scientific">Paramarasmius palmivorus</name>
    <dbReference type="NCBI Taxonomy" id="297713"/>
    <lineage>
        <taxon>Eukaryota</taxon>
        <taxon>Fungi</taxon>
        <taxon>Dikarya</taxon>
        <taxon>Basidiomycota</taxon>
        <taxon>Agaricomycotina</taxon>
        <taxon>Agaricomycetes</taxon>
        <taxon>Agaricomycetidae</taxon>
        <taxon>Agaricales</taxon>
        <taxon>Marasmiineae</taxon>
        <taxon>Marasmiaceae</taxon>
        <taxon>Paramarasmius</taxon>
    </lineage>
</organism>
<accession>A0AAW0DQP5</accession>
<protein>
    <submittedName>
        <fullName evidence="2">Uncharacterized protein</fullName>
    </submittedName>
</protein>
<dbReference type="AlphaFoldDB" id="A0AAW0DQP5"/>
<keyword evidence="3" id="KW-1185">Reference proteome</keyword>
<proteinExistence type="predicted"/>
<evidence type="ECO:0000256" key="1">
    <source>
        <dbReference type="SAM" id="MobiDB-lite"/>
    </source>
</evidence>
<gene>
    <name evidence="2" type="ORF">VNI00_004012</name>
</gene>